<dbReference type="EMBL" id="CM009304">
    <property type="protein sequence ID" value="RQP01063.1"/>
    <property type="molecule type" value="Genomic_DNA"/>
</dbReference>
<organism evidence="1 2">
    <name type="scientific">Populus trichocarpa</name>
    <name type="common">Western balsam poplar</name>
    <name type="synonym">Populus balsamifera subsp. trichocarpa</name>
    <dbReference type="NCBI Taxonomy" id="3694"/>
    <lineage>
        <taxon>Eukaryota</taxon>
        <taxon>Viridiplantae</taxon>
        <taxon>Streptophyta</taxon>
        <taxon>Embryophyta</taxon>
        <taxon>Tracheophyta</taxon>
        <taxon>Spermatophyta</taxon>
        <taxon>Magnoliopsida</taxon>
        <taxon>eudicotyledons</taxon>
        <taxon>Gunneridae</taxon>
        <taxon>Pentapetalae</taxon>
        <taxon>rosids</taxon>
        <taxon>fabids</taxon>
        <taxon>Malpighiales</taxon>
        <taxon>Salicaceae</taxon>
        <taxon>Saliceae</taxon>
        <taxon>Populus</taxon>
    </lineage>
</organism>
<dbReference type="InParanoid" id="A0A3N7G2M0"/>
<evidence type="ECO:0000313" key="1">
    <source>
        <dbReference type="EMBL" id="RQP01063.1"/>
    </source>
</evidence>
<dbReference type="Proteomes" id="UP000006729">
    <property type="component" value="Chromosome 15"/>
</dbReference>
<proteinExistence type="predicted"/>
<sequence>MEAWSKRVTVKIQEEASPFKPERSEIAQADFVWDSRDEVGGGGLLREEEDLKASICE</sequence>
<reference evidence="1 2" key="1">
    <citation type="journal article" date="2006" name="Science">
        <title>The genome of black cottonwood, Populus trichocarpa (Torr. &amp; Gray).</title>
        <authorList>
            <person name="Tuskan G.A."/>
            <person name="Difazio S."/>
            <person name="Jansson S."/>
            <person name="Bohlmann J."/>
            <person name="Grigoriev I."/>
            <person name="Hellsten U."/>
            <person name="Putnam N."/>
            <person name="Ralph S."/>
            <person name="Rombauts S."/>
            <person name="Salamov A."/>
            <person name="Schein J."/>
            <person name="Sterck L."/>
            <person name="Aerts A."/>
            <person name="Bhalerao R.R."/>
            <person name="Bhalerao R.P."/>
            <person name="Blaudez D."/>
            <person name="Boerjan W."/>
            <person name="Brun A."/>
            <person name="Brunner A."/>
            <person name="Busov V."/>
            <person name="Campbell M."/>
            <person name="Carlson J."/>
            <person name="Chalot M."/>
            <person name="Chapman J."/>
            <person name="Chen G.L."/>
            <person name="Cooper D."/>
            <person name="Coutinho P.M."/>
            <person name="Couturier J."/>
            <person name="Covert S."/>
            <person name="Cronk Q."/>
            <person name="Cunningham R."/>
            <person name="Davis J."/>
            <person name="Degroeve S."/>
            <person name="Dejardin A."/>
            <person name="Depamphilis C."/>
            <person name="Detter J."/>
            <person name="Dirks B."/>
            <person name="Dubchak I."/>
            <person name="Duplessis S."/>
            <person name="Ehlting J."/>
            <person name="Ellis B."/>
            <person name="Gendler K."/>
            <person name="Goodstein D."/>
            <person name="Gribskov M."/>
            <person name="Grimwood J."/>
            <person name="Groover A."/>
            <person name="Gunter L."/>
            <person name="Hamberger B."/>
            <person name="Heinze B."/>
            <person name="Helariutta Y."/>
            <person name="Henrissat B."/>
            <person name="Holligan D."/>
            <person name="Holt R."/>
            <person name="Huang W."/>
            <person name="Islam-Faridi N."/>
            <person name="Jones S."/>
            <person name="Jones-Rhoades M."/>
            <person name="Jorgensen R."/>
            <person name="Joshi C."/>
            <person name="Kangasjarvi J."/>
            <person name="Karlsson J."/>
            <person name="Kelleher C."/>
            <person name="Kirkpatrick R."/>
            <person name="Kirst M."/>
            <person name="Kohler A."/>
            <person name="Kalluri U."/>
            <person name="Larimer F."/>
            <person name="Leebens-Mack J."/>
            <person name="Leple J.C."/>
            <person name="Locascio P."/>
            <person name="Lou Y."/>
            <person name="Lucas S."/>
            <person name="Martin F."/>
            <person name="Montanini B."/>
            <person name="Napoli C."/>
            <person name="Nelson D.R."/>
            <person name="Nelson C."/>
            <person name="Nieminen K."/>
            <person name="Nilsson O."/>
            <person name="Pereda V."/>
            <person name="Peter G."/>
            <person name="Philippe R."/>
            <person name="Pilate G."/>
            <person name="Poliakov A."/>
            <person name="Razumovskaya J."/>
            <person name="Richardson P."/>
            <person name="Rinaldi C."/>
            <person name="Ritland K."/>
            <person name="Rouze P."/>
            <person name="Ryaboy D."/>
            <person name="Schmutz J."/>
            <person name="Schrader J."/>
            <person name="Segerman B."/>
            <person name="Shin H."/>
            <person name="Siddiqui A."/>
            <person name="Sterky F."/>
            <person name="Terry A."/>
            <person name="Tsai C.J."/>
            <person name="Uberbacher E."/>
            <person name="Unneberg P."/>
            <person name="Vahala J."/>
            <person name="Wall K."/>
            <person name="Wessler S."/>
            <person name="Yang G."/>
            <person name="Yin T."/>
            <person name="Douglas C."/>
            <person name="Marra M."/>
            <person name="Sandberg G."/>
            <person name="Van de Peer Y."/>
            <person name="Rokhsar D."/>
        </authorList>
    </citation>
    <scope>NUCLEOTIDE SEQUENCE [LARGE SCALE GENOMIC DNA]</scope>
    <source>
        <strain evidence="2">cv. Nisqually</strain>
    </source>
</reference>
<name>A0A3N7G2M0_POPTR</name>
<keyword evidence="2" id="KW-1185">Reference proteome</keyword>
<gene>
    <name evidence="1" type="ORF">POPTR_015G145950</name>
</gene>
<protein>
    <submittedName>
        <fullName evidence="1">Uncharacterized protein</fullName>
    </submittedName>
</protein>
<dbReference type="AlphaFoldDB" id="A0A3N7G2M0"/>
<evidence type="ECO:0000313" key="2">
    <source>
        <dbReference type="Proteomes" id="UP000006729"/>
    </source>
</evidence>
<accession>A0A3N7G2M0</accession>